<dbReference type="Gene3D" id="2.170.130.10">
    <property type="entry name" value="TonB-dependent receptor, plug domain"/>
    <property type="match status" value="2"/>
</dbReference>
<organism evidence="4 5">
    <name type="scientific">Aestuariibaculum marinum</name>
    <dbReference type="NCBI Taxonomy" id="2683592"/>
    <lineage>
        <taxon>Bacteria</taxon>
        <taxon>Pseudomonadati</taxon>
        <taxon>Bacteroidota</taxon>
        <taxon>Flavobacteriia</taxon>
        <taxon>Flavobacteriales</taxon>
        <taxon>Flavobacteriaceae</taxon>
    </lineage>
</organism>
<evidence type="ECO:0000259" key="3">
    <source>
        <dbReference type="Pfam" id="PF05569"/>
    </source>
</evidence>
<keyword evidence="2" id="KW-1133">Transmembrane helix</keyword>
<dbReference type="InterPro" id="IPR039426">
    <property type="entry name" value="TonB-dep_rcpt-like"/>
</dbReference>
<dbReference type="RefSeq" id="WP_188223308.1">
    <property type="nucleotide sequence ID" value="NZ_JACVXD010000003.1"/>
</dbReference>
<protein>
    <recommendedName>
        <fullName evidence="3">Peptidase M56 domain-containing protein</fullName>
    </recommendedName>
</protein>
<dbReference type="AlphaFoldDB" id="A0A8J6PVU9"/>
<evidence type="ECO:0000313" key="5">
    <source>
        <dbReference type="Proteomes" id="UP000621516"/>
    </source>
</evidence>
<dbReference type="PANTHER" id="PTHR34978">
    <property type="entry name" value="POSSIBLE SENSOR-TRANSDUCER PROTEIN BLAR"/>
    <property type="match status" value="1"/>
</dbReference>
<keyword evidence="1 2" id="KW-0812">Transmembrane</keyword>
<dbReference type="EMBL" id="JACVXD010000003">
    <property type="protein sequence ID" value="MBD0824003.1"/>
    <property type="molecule type" value="Genomic_DNA"/>
</dbReference>
<keyword evidence="1" id="KW-0813">Transport</keyword>
<feature type="transmembrane region" description="Helical" evidence="2">
    <location>
        <begin position="34"/>
        <end position="54"/>
    </location>
</feature>
<feature type="domain" description="Peptidase M56" evidence="3">
    <location>
        <begin position="144"/>
        <end position="248"/>
    </location>
</feature>
<feature type="transmembrane region" description="Helical" evidence="2">
    <location>
        <begin position="258"/>
        <end position="275"/>
    </location>
</feature>
<proteinExistence type="inferred from homology"/>
<comment type="caution">
    <text evidence="4">The sequence shown here is derived from an EMBL/GenBank/DDBJ whole genome shotgun (WGS) entry which is preliminary data.</text>
</comment>
<comment type="subcellular location">
    <subcellularLocation>
        <location evidence="1">Cell outer membrane</location>
        <topology evidence="1">Multi-pass membrane protein</topology>
    </subcellularLocation>
</comment>
<keyword evidence="1 2" id="KW-0472">Membrane</keyword>
<dbReference type="PANTHER" id="PTHR34978:SF3">
    <property type="entry name" value="SLR0241 PROTEIN"/>
    <property type="match status" value="1"/>
</dbReference>
<keyword evidence="5" id="KW-1185">Reference proteome</keyword>
<dbReference type="Proteomes" id="UP000621516">
    <property type="component" value="Unassembled WGS sequence"/>
</dbReference>
<dbReference type="CDD" id="cd07341">
    <property type="entry name" value="M56_BlaR1_MecR1_like"/>
    <property type="match status" value="1"/>
</dbReference>
<keyword evidence="1" id="KW-1134">Transmembrane beta strand</keyword>
<evidence type="ECO:0000256" key="2">
    <source>
        <dbReference type="SAM" id="Phobius"/>
    </source>
</evidence>
<accession>A0A8J6PVU9</accession>
<comment type="similarity">
    <text evidence="1">Belongs to the TonB-dependent receptor family.</text>
</comment>
<dbReference type="Pfam" id="PF05569">
    <property type="entry name" value="Peptidase_M56"/>
    <property type="match status" value="1"/>
</dbReference>
<keyword evidence="1" id="KW-0998">Cell outer membrane</keyword>
<feature type="transmembrane region" description="Helical" evidence="2">
    <location>
        <begin position="6"/>
        <end position="22"/>
    </location>
</feature>
<dbReference type="InterPro" id="IPR037066">
    <property type="entry name" value="Plug_dom_sf"/>
</dbReference>
<dbReference type="SUPFAM" id="SSF56935">
    <property type="entry name" value="Porins"/>
    <property type="match status" value="1"/>
</dbReference>
<dbReference type="InterPro" id="IPR008756">
    <property type="entry name" value="Peptidase_M56"/>
</dbReference>
<sequence length="646" mass="74201">MEYLLKTSAITIIFYIIYKLFLQRETFFKTNRWFLISGCVTAFLIPLIIIPVYIEYTPVVLPNVSYNNPLINEVQETPFNILDYLPYVYFTGLILFSTRFLLQLFSLKSVIIKDKSKKEESYKLIETTQDTQPFSFFNWIVYNPNHFTEKELEHVLKHEKAHVSQGHSIDILVTQIASIILWFNPFIWLYNKAIKQNLEYLADQTVIEQTSNKKEYQYTLLKTKLHSHQMALSNTFYNSLIKKRIVMLHKSKSKQSHLIKYALVIPALAFFLMSFNTQEVYVNTQDKERISTKDTSILFTKDLTDQQLEDIKVNLKNNQNIDFTFSNLIRNNNDEIISLKAHFNNERGSTTWNAPNNNTPIGPFLFYKAKDVIGAKPVDSSETELFAVRDTTADPKPNQWKTEFIINKPFDSVPPPLYYLDGKEISSENKKEISPESIERVNVLKGKAAIEKYGEKGKNGVIEITSKKKTSPWKITTGVNKNVIAATKDTIYIYEIPNVLKDLNHSFKNEPIYILDGKIIDAKQAQSLNTFDIESVSVTKQGENLVEKYGDKAKNGVVTIKSKSINSKQPYVKVVGPLQDSIKTHQIEFKGGDPIFILDGKEISEEELKKIKPEFIESLNVLKEKAAIEKYGAKGKNGVIIITTKK</sequence>
<name>A0A8J6PVU9_9FLAO</name>
<gene>
    <name evidence="4" type="ORF">ICJ85_08200</name>
</gene>
<evidence type="ECO:0000313" key="4">
    <source>
        <dbReference type="EMBL" id="MBD0824003.1"/>
    </source>
</evidence>
<dbReference type="GO" id="GO:0009279">
    <property type="term" value="C:cell outer membrane"/>
    <property type="evidence" value="ECO:0007669"/>
    <property type="project" value="UniProtKB-SubCell"/>
</dbReference>
<reference evidence="4 5" key="1">
    <citation type="journal article" date="2018" name="J. Microbiol.">
        <title>Aestuariibaculum marinum sp. nov., a marine bacterium isolated from seawater in South Korea.</title>
        <authorList>
            <person name="Choi J."/>
            <person name="Lee D."/>
            <person name="Jang J.H."/>
            <person name="Cha S."/>
            <person name="Seo T."/>
        </authorList>
    </citation>
    <scope>NUCLEOTIDE SEQUENCE [LARGE SCALE GENOMIC DNA]</scope>
    <source>
        <strain evidence="4 5">IP7</strain>
    </source>
</reference>
<feature type="transmembrane region" description="Helical" evidence="2">
    <location>
        <begin position="87"/>
        <end position="107"/>
    </location>
</feature>
<dbReference type="PROSITE" id="PS52016">
    <property type="entry name" value="TONB_DEPENDENT_REC_3"/>
    <property type="match status" value="1"/>
</dbReference>
<dbReference type="InterPro" id="IPR052173">
    <property type="entry name" value="Beta-lactam_resp_regulator"/>
</dbReference>
<evidence type="ECO:0000256" key="1">
    <source>
        <dbReference type="PROSITE-ProRule" id="PRU01360"/>
    </source>
</evidence>